<comment type="caution">
    <text evidence="1">The sequence shown here is derived from an EMBL/GenBank/DDBJ whole genome shotgun (WGS) entry which is preliminary data.</text>
</comment>
<organism evidence="1 2">
    <name type="scientific">Candidatus Pantoea formicae</name>
    <dbReference type="NCBI Taxonomy" id="2608355"/>
    <lineage>
        <taxon>Bacteria</taxon>
        <taxon>Pseudomonadati</taxon>
        <taxon>Pseudomonadota</taxon>
        <taxon>Gammaproteobacteria</taxon>
        <taxon>Enterobacterales</taxon>
        <taxon>Erwiniaceae</taxon>
        <taxon>Pantoea</taxon>
    </lineage>
</organism>
<sequence>MVESVIDISRWPLVYYVMPEQVGEEDAHKHIAELQAILDRQQPFVLIFSGVELPQNSAEFFRQYKAWGKRTRTAQQRFCRGAVRVETDAAKRRSFWRKALRYLTQSTIPYPYRVVANEAEAQEQAAQWLAAGAKHDAR</sequence>
<keyword evidence="2" id="KW-1185">Reference proteome</keyword>
<evidence type="ECO:0000313" key="2">
    <source>
        <dbReference type="Proteomes" id="UP000780690"/>
    </source>
</evidence>
<accession>A0ABX0QR60</accession>
<evidence type="ECO:0000313" key="1">
    <source>
        <dbReference type="EMBL" id="NIE99254.1"/>
    </source>
</evidence>
<name>A0ABX0QR60_9GAMM</name>
<proteinExistence type="predicted"/>
<dbReference type="EMBL" id="VWXD01000001">
    <property type="protein sequence ID" value="NIE99254.1"/>
    <property type="molecule type" value="Genomic_DNA"/>
</dbReference>
<dbReference type="Proteomes" id="UP000780690">
    <property type="component" value="Unassembled WGS sequence"/>
</dbReference>
<reference evidence="1 2" key="1">
    <citation type="journal article" date="2019" name="bioRxiv">
        <title>Bacteria contribute to plant secondary compound degradation in a generalist herbivore system.</title>
        <authorList>
            <person name="Francoeur C.B."/>
            <person name="Khadempour L."/>
            <person name="Moreira-Soto R.D."/>
            <person name="Gotting K."/>
            <person name="Book A.J."/>
            <person name="Pinto-Tomas A.A."/>
            <person name="Keefover-Ring K."/>
            <person name="Currie C.R."/>
        </authorList>
    </citation>
    <scope>NUCLEOTIDE SEQUENCE [LARGE SCALE GENOMIC DNA]</scope>
    <source>
        <strain evidence="1 2">Acro-805</strain>
    </source>
</reference>
<gene>
    <name evidence="1" type="ORF">F3J38_04070</name>
</gene>
<protein>
    <submittedName>
        <fullName evidence="1">Uncharacterized protein</fullName>
    </submittedName>
</protein>